<dbReference type="EMBL" id="ML005243">
    <property type="protein sequence ID" value="RKP19340.1"/>
    <property type="molecule type" value="Genomic_DNA"/>
</dbReference>
<feature type="transmembrane region" description="Helical" evidence="9">
    <location>
        <begin position="194"/>
        <end position="215"/>
    </location>
</feature>
<dbReference type="SUPFAM" id="SSF52833">
    <property type="entry name" value="Thioredoxin-like"/>
    <property type="match status" value="1"/>
</dbReference>
<dbReference type="InterPro" id="IPR036249">
    <property type="entry name" value="Thioredoxin-like_sf"/>
</dbReference>
<proteinExistence type="inferred from homology"/>
<keyword evidence="6" id="KW-0256">Endoplasmic reticulum</keyword>
<feature type="chain" id="PRO_5020919674" description="Thioredoxin domain-containing protein" evidence="10">
    <location>
        <begin position="17"/>
        <end position="253"/>
    </location>
</feature>
<evidence type="ECO:0000256" key="5">
    <source>
        <dbReference type="ARBA" id="ARBA00022729"/>
    </source>
</evidence>
<accession>A0A4P9YLF3</accession>
<organism evidence="11 12">
    <name type="scientific">Rozella allomycis (strain CSF55)</name>
    <dbReference type="NCBI Taxonomy" id="988480"/>
    <lineage>
        <taxon>Eukaryota</taxon>
        <taxon>Fungi</taxon>
        <taxon>Fungi incertae sedis</taxon>
        <taxon>Cryptomycota</taxon>
        <taxon>Cryptomycota incertae sedis</taxon>
        <taxon>Rozella</taxon>
    </lineage>
</organism>
<evidence type="ECO:0000313" key="12">
    <source>
        <dbReference type="Proteomes" id="UP000281549"/>
    </source>
</evidence>
<evidence type="ECO:0000256" key="9">
    <source>
        <dbReference type="SAM" id="Phobius"/>
    </source>
</evidence>
<evidence type="ECO:0000256" key="1">
    <source>
        <dbReference type="ARBA" id="ARBA00002791"/>
    </source>
</evidence>
<evidence type="ECO:0000256" key="3">
    <source>
        <dbReference type="ARBA" id="ARBA00009561"/>
    </source>
</evidence>
<dbReference type="Gene3D" id="3.40.30.10">
    <property type="entry name" value="Glutaredoxin"/>
    <property type="match status" value="1"/>
</dbReference>
<keyword evidence="4 9" id="KW-0812">Transmembrane</keyword>
<feature type="transmembrane region" description="Helical" evidence="9">
    <location>
        <begin position="221"/>
        <end position="242"/>
    </location>
</feature>
<dbReference type="GO" id="GO:0008250">
    <property type="term" value="C:oligosaccharyltransferase complex"/>
    <property type="evidence" value="ECO:0007669"/>
    <property type="project" value="TreeGrafter"/>
</dbReference>
<evidence type="ECO:0000256" key="4">
    <source>
        <dbReference type="ARBA" id="ARBA00022692"/>
    </source>
</evidence>
<feature type="transmembrane region" description="Helical" evidence="9">
    <location>
        <begin position="136"/>
        <end position="161"/>
    </location>
</feature>
<gene>
    <name evidence="11" type="ORF">ROZALSC1DRAFT_29055</name>
</gene>
<reference evidence="12" key="1">
    <citation type="journal article" date="2018" name="Nat. Microbiol.">
        <title>Leveraging single-cell genomics to expand the fungal tree of life.</title>
        <authorList>
            <person name="Ahrendt S.R."/>
            <person name="Quandt C.A."/>
            <person name="Ciobanu D."/>
            <person name="Clum A."/>
            <person name="Salamov A."/>
            <person name="Andreopoulos B."/>
            <person name="Cheng J.F."/>
            <person name="Woyke T."/>
            <person name="Pelin A."/>
            <person name="Henrissat B."/>
            <person name="Reynolds N.K."/>
            <person name="Benny G.L."/>
            <person name="Smith M.E."/>
            <person name="James T.Y."/>
            <person name="Grigoriev I.V."/>
        </authorList>
    </citation>
    <scope>NUCLEOTIDE SEQUENCE [LARGE SCALE GENOMIC DNA]</scope>
    <source>
        <strain evidence="12">CSF55</strain>
    </source>
</reference>
<keyword evidence="7 9" id="KW-1133">Transmembrane helix</keyword>
<dbReference type="PANTHER" id="PTHR12692">
    <property type="entry name" value="DOLICHYL-DIPHOSPHOOLIGOSACCHARIDE--PROTEIN GLYCOSYLTRANSFERASE-RELATED"/>
    <property type="match status" value="1"/>
</dbReference>
<evidence type="ECO:0000256" key="2">
    <source>
        <dbReference type="ARBA" id="ARBA00004477"/>
    </source>
</evidence>
<evidence type="ECO:0000256" key="7">
    <source>
        <dbReference type="ARBA" id="ARBA00022989"/>
    </source>
</evidence>
<keyword evidence="5 10" id="KW-0732">Signal</keyword>
<sequence length="253" mass="28663">MFLLFLVIHFLNLFNSHLFDNRNYSLAIVFTALDPVYKCEPCKYFDKQMRSVAKSVMFEESNPLYFASLNFEEGKESFKKMGLNTAPVLFLYSIGQSEPIKYDLTEGVEAQNIIDFLNREGKYNLSYRPPINYGKIFAIMGSLLVSLLVGFIIVMCSGYMWNQIRHAPYMARVGDRFSLIAPGFQNQCVMESQVITVALIGIVIVLLTSVVPKINAGTQNFVTSLLLGIWFLSYGYLTSLFAEKSGGYPYTIL</sequence>
<protein>
    <recommendedName>
        <fullName evidence="13">Thioredoxin domain-containing protein</fullName>
    </recommendedName>
</protein>
<comment type="subcellular location">
    <subcellularLocation>
        <location evidence="2">Endoplasmic reticulum membrane</location>
        <topology evidence="2">Multi-pass membrane protein</topology>
    </subcellularLocation>
</comment>
<evidence type="ECO:0008006" key="13">
    <source>
        <dbReference type="Google" id="ProtNLM"/>
    </source>
</evidence>
<dbReference type="InterPro" id="IPR021149">
    <property type="entry name" value="OligosaccharylTrfase_OST3/OST6"/>
</dbReference>
<evidence type="ECO:0000256" key="6">
    <source>
        <dbReference type="ARBA" id="ARBA00022824"/>
    </source>
</evidence>
<feature type="signal peptide" evidence="10">
    <location>
        <begin position="1"/>
        <end position="16"/>
    </location>
</feature>
<comment type="function">
    <text evidence="1">Subunit of the oligosaccharyl transferase (OST) complex that catalyzes the initial transfer of a defined glycan (Glc(3)Man(9)GlcNAc(2) in eukaryotes) from the lipid carrier dolichol-pyrophosphate to an asparagine residue within an Asn-X-Ser/Thr consensus motif in nascent polypeptide chains, the first step in protein N-glycosylation. N-glycosylation occurs cotranslationally and the complex associates with the Sec61 complex at the channel-forming translocon complex that mediates protein translocation across the endoplasmic reticulum (ER). All subunits are required for a maximal enzyme activity.</text>
</comment>
<dbReference type="Proteomes" id="UP000281549">
    <property type="component" value="Unassembled WGS sequence"/>
</dbReference>
<evidence type="ECO:0000256" key="10">
    <source>
        <dbReference type="SAM" id="SignalP"/>
    </source>
</evidence>
<name>A0A4P9YLF3_ROZAC</name>
<dbReference type="AlphaFoldDB" id="A0A4P9YLF3"/>
<dbReference type="Pfam" id="PF04756">
    <property type="entry name" value="OST3_OST6"/>
    <property type="match status" value="1"/>
</dbReference>
<dbReference type="GO" id="GO:0018279">
    <property type="term" value="P:protein N-linked glycosylation via asparagine"/>
    <property type="evidence" value="ECO:0007669"/>
    <property type="project" value="TreeGrafter"/>
</dbReference>
<evidence type="ECO:0000313" key="11">
    <source>
        <dbReference type="EMBL" id="RKP19340.1"/>
    </source>
</evidence>
<comment type="similarity">
    <text evidence="3">Belongs to the OST3/OST6 family.</text>
</comment>
<dbReference type="PANTHER" id="PTHR12692:SF0">
    <property type="entry name" value="GH11935P"/>
    <property type="match status" value="1"/>
</dbReference>
<evidence type="ECO:0000256" key="8">
    <source>
        <dbReference type="ARBA" id="ARBA00023136"/>
    </source>
</evidence>
<keyword evidence="8 9" id="KW-0472">Membrane</keyword>